<keyword evidence="2" id="KW-1185">Reference proteome</keyword>
<reference evidence="1 2" key="1">
    <citation type="submission" date="2020-08" db="EMBL/GenBank/DDBJ databases">
        <title>Genomic Encyclopedia of Type Strains, Phase IV (KMG-IV): sequencing the most valuable type-strain genomes for metagenomic binning, comparative biology and taxonomic classification.</title>
        <authorList>
            <person name="Goeker M."/>
        </authorList>
    </citation>
    <scope>NUCLEOTIDE SEQUENCE [LARGE SCALE GENOMIC DNA]</scope>
    <source>
        <strain evidence="1 2">DSM 26944</strain>
    </source>
</reference>
<dbReference type="Proteomes" id="UP000555546">
    <property type="component" value="Unassembled WGS sequence"/>
</dbReference>
<accession>A0A7W9AZR8</accession>
<protein>
    <submittedName>
        <fullName evidence="1">Uncharacterized protein</fullName>
    </submittedName>
</protein>
<sequence length="83" mass="9579">MTLTSNRYFARCVSDKNPDNPFWYVADGGPQGLNVTVKLQRIIYCDLGISEFYFVLSKEGAEALAELANQKRIDWRAPEWARY</sequence>
<dbReference type="EMBL" id="JACIJG010000015">
    <property type="protein sequence ID" value="MBB5703586.1"/>
    <property type="molecule type" value="Genomic_DNA"/>
</dbReference>
<name>A0A7W9AZR8_9HYPH</name>
<dbReference type="AlphaFoldDB" id="A0A7W9AZR8"/>
<gene>
    <name evidence="1" type="ORF">FHS76_003493</name>
</gene>
<organism evidence="1 2">
    <name type="scientific">Brucella daejeonensis</name>
    <dbReference type="NCBI Taxonomy" id="659015"/>
    <lineage>
        <taxon>Bacteria</taxon>
        <taxon>Pseudomonadati</taxon>
        <taxon>Pseudomonadota</taxon>
        <taxon>Alphaproteobacteria</taxon>
        <taxon>Hyphomicrobiales</taxon>
        <taxon>Brucellaceae</taxon>
        <taxon>Brucella/Ochrobactrum group</taxon>
        <taxon>Brucella</taxon>
    </lineage>
</organism>
<proteinExistence type="predicted"/>
<comment type="caution">
    <text evidence="1">The sequence shown here is derived from an EMBL/GenBank/DDBJ whole genome shotgun (WGS) entry which is preliminary data.</text>
</comment>
<evidence type="ECO:0000313" key="1">
    <source>
        <dbReference type="EMBL" id="MBB5703586.1"/>
    </source>
</evidence>
<evidence type="ECO:0000313" key="2">
    <source>
        <dbReference type="Proteomes" id="UP000555546"/>
    </source>
</evidence>